<evidence type="ECO:0000313" key="2">
    <source>
        <dbReference type="EMBL" id="BAK36470.1"/>
    </source>
</evidence>
<sequence length="485" mass="52033">MSSTLSFDAHDLPDIDYTGRTPDNRKHSDPRGALRWAYLPMVITLSVNAIFFVAWWVPEFARFPGHEWLYNQLTPLASASLTSQGQPVSAVQATRGSVIATFLLVASLPLPALFRARSWQLRLAVPALLGYVGAMGLLINFLSLLARRQLPATFIGLLLIAAWVTAIGITIRRLFWVNTDDLPRRPTKVLWIVVLVALLHPLAIAIGRRVFAPELRTAVSELQTSGQDALLNAALIAPATIPIYLSGVAVVLVAWAWYMMVPPWQPIRTPWKRPSSSSESPGVLGPRLVLLAVSVVFLALTGATASYAGQARAQQIEVGSPAADLALTCASWEQQLSNKPTQTVAFSGTSCNTVTAFSGFAQVGQHTLKQKLSPLRAETPDEAAISGRVVGAQYGAVVVVASTDGKGFQAGPDQLQGIRIADGQRLWTFRCDDDGGLRLRFAEADGGDDPATGRVTDLAEPPSVVAACSNGTVSLDPQTGKELTR</sequence>
<dbReference type="STRING" id="1032480.MLP_34560"/>
<feature type="transmembrane region" description="Helical" evidence="1">
    <location>
        <begin position="189"/>
        <end position="211"/>
    </location>
</feature>
<organism evidence="2 3">
    <name type="scientific">Microlunatus phosphovorus (strain ATCC 700054 / DSM 10555 / JCM 9379 / NBRC 101784 / NCIMB 13414 / VKM Ac-1990 / NM-1)</name>
    <dbReference type="NCBI Taxonomy" id="1032480"/>
    <lineage>
        <taxon>Bacteria</taxon>
        <taxon>Bacillati</taxon>
        <taxon>Actinomycetota</taxon>
        <taxon>Actinomycetes</taxon>
        <taxon>Propionibacteriales</taxon>
        <taxon>Propionibacteriaceae</taxon>
        <taxon>Microlunatus</taxon>
    </lineage>
</organism>
<protein>
    <submittedName>
        <fullName evidence="2">Uncharacterized protein</fullName>
    </submittedName>
</protein>
<feature type="transmembrane region" description="Helical" evidence="1">
    <location>
        <begin position="36"/>
        <end position="57"/>
    </location>
</feature>
<dbReference type="RefSeq" id="WP_013864328.1">
    <property type="nucleotide sequence ID" value="NC_015635.1"/>
</dbReference>
<keyword evidence="1" id="KW-1133">Transmembrane helix</keyword>
<accession>F5XN20</accession>
<proteinExistence type="predicted"/>
<dbReference type="Proteomes" id="UP000007947">
    <property type="component" value="Chromosome"/>
</dbReference>
<feature type="transmembrane region" description="Helical" evidence="1">
    <location>
        <begin position="123"/>
        <end position="146"/>
    </location>
</feature>
<dbReference type="OrthoDB" id="9819785at2"/>
<evidence type="ECO:0000256" key="1">
    <source>
        <dbReference type="SAM" id="Phobius"/>
    </source>
</evidence>
<gene>
    <name evidence="2" type="ordered locus">MLP_34560</name>
</gene>
<dbReference type="HOGENOM" id="CLU_562366_0_0_11"/>
<evidence type="ECO:0000313" key="3">
    <source>
        <dbReference type="Proteomes" id="UP000007947"/>
    </source>
</evidence>
<keyword evidence="3" id="KW-1185">Reference proteome</keyword>
<dbReference type="EMBL" id="AP012204">
    <property type="protein sequence ID" value="BAK36470.1"/>
    <property type="molecule type" value="Genomic_DNA"/>
</dbReference>
<keyword evidence="1" id="KW-0812">Transmembrane</keyword>
<name>F5XN20_MICPN</name>
<feature type="transmembrane region" description="Helical" evidence="1">
    <location>
        <begin position="231"/>
        <end position="258"/>
    </location>
</feature>
<reference evidence="2 3" key="1">
    <citation type="submission" date="2011-05" db="EMBL/GenBank/DDBJ databases">
        <title>Whole genome sequence of Microlunatus phosphovorus NM-1.</title>
        <authorList>
            <person name="Hosoyama A."/>
            <person name="Sasaki K."/>
            <person name="Harada T."/>
            <person name="Igarashi R."/>
            <person name="Kawakoshi A."/>
            <person name="Sasagawa M."/>
            <person name="Fukada J."/>
            <person name="Nakamura S."/>
            <person name="Katano Y."/>
            <person name="Hanada S."/>
            <person name="Kamagata Y."/>
            <person name="Nakamura N."/>
            <person name="Yamazaki S."/>
            <person name="Fujita N."/>
        </authorList>
    </citation>
    <scope>NUCLEOTIDE SEQUENCE [LARGE SCALE GENOMIC DNA]</scope>
    <source>
        <strain evidence="3">ATCC 700054 / DSM 10555 / JCM 9379 / NBRC 101784 / NCIMB 13414 / VKM Ac-1990 / NM-1</strain>
    </source>
</reference>
<dbReference type="AlphaFoldDB" id="F5XN20"/>
<dbReference type="KEGG" id="mph:MLP_34560"/>
<keyword evidence="1" id="KW-0472">Membrane</keyword>
<feature type="transmembrane region" description="Helical" evidence="1">
    <location>
        <begin position="288"/>
        <end position="308"/>
    </location>
</feature>
<feature type="transmembrane region" description="Helical" evidence="1">
    <location>
        <begin position="97"/>
        <end position="116"/>
    </location>
</feature>
<feature type="transmembrane region" description="Helical" evidence="1">
    <location>
        <begin position="152"/>
        <end position="177"/>
    </location>
</feature>